<dbReference type="GO" id="GO:0046872">
    <property type="term" value="F:metal ion binding"/>
    <property type="evidence" value="ECO:0007669"/>
    <property type="project" value="UniProtKB-KW"/>
</dbReference>
<sequence length="454" mass="49842">MTVNLYPLRANVTSEDYLNGALAAARFIRESAIEGEKGVYWVASGDKPQLDLYTGSAGIILFLLQIAQVSGDTTFLEDALMGGDFILHEFEKTNYDYPIRGDLEHPYYAGNMNSLYIGGLSGVAYSLIKLSEYSDNPSYEQAAFTITEHIVGNAQRTENGVFWSGYSGIIHDAGVILYLLYAAKHFDNASWREIAAEAGHAMIAKGQEEGEHSVRYVDVYDAMNLFSQYDLGDNYCPNFAHGTSGISYMLARLFEETGDIAFLESARKGANFLIDIAQPMKKGMLIPHSLPQTSDDMFYLGFCHGPVGTARLFVLLHRLTAENKYKEFYLDLLLGIEGAGAPEYHSAGYWHSHGLCCGTAGFVGGFLGAYNFYEDKKHLDLAERSAKLLLGAANYNGKVASWASAPMRVEPNVVLSEVGYMRGAAGIGQALLQYYTVLTGAKGIIHLPDDPFIK</sequence>
<dbReference type="InterPro" id="IPR007822">
    <property type="entry name" value="LANC-like"/>
</dbReference>
<proteinExistence type="predicted"/>
<dbReference type="PRINTS" id="PR01950">
    <property type="entry name" value="LANCSUPER"/>
</dbReference>
<evidence type="ECO:0000313" key="3">
    <source>
        <dbReference type="Proteomes" id="UP000567067"/>
    </source>
</evidence>
<dbReference type="GO" id="GO:0031179">
    <property type="term" value="P:peptide modification"/>
    <property type="evidence" value="ECO:0007669"/>
    <property type="project" value="InterPro"/>
</dbReference>
<dbReference type="Gene3D" id="1.50.10.10">
    <property type="match status" value="2"/>
</dbReference>
<dbReference type="Proteomes" id="UP000567067">
    <property type="component" value="Unassembled WGS sequence"/>
</dbReference>
<keyword evidence="3" id="KW-1185">Reference proteome</keyword>
<dbReference type="SMART" id="SM01260">
    <property type="entry name" value="LANC_like"/>
    <property type="match status" value="1"/>
</dbReference>
<dbReference type="AlphaFoldDB" id="A0A7W3SY91"/>
<dbReference type="EMBL" id="JACJIP010000051">
    <property type="protein sequence ID" value="MBA9088440.1"/>
    <property type="molecule type" value="Genomic_DNA"/>
</dbReference>
<dbReference type="SUPFAM" id="SSF158745">
    <property type="entry name" value="LanC-like"/>
    <property type="match status" value="1"/>
</dbReference>
<reference evidence="2 3" key="1">
    <citation type="submission" date="2020-08" db="EMBL/GenBank/DDBJ databases">
        <title>Genomic Encyclopedia of Type Strains, Phase III (KMG-III): the genomes of soil and plant-associated and newly described type strains.</title>
        <authorList>
            <person name="Whitman W."/>
        </authorList>
    </citation>
    <scope>NUCLEOTIDE SEQUENCE [LARGE SCALE GENOMIC DNA]</scope>
    <source>
        <strain evidence="2 3">CECT 8693</strain>
    </source>
</reference>
<evidence type="ECO:0000313" key="2">
    <source>
        <dbReference type="EMBL" id="MBA9088440.1"/>
    </source>
</evidence>
<organism evidence="2 3">
    <name type="scientific">Fontibacillus solani</name>
    <dbReference type="NCBI Taxonomy" id="1572857"/>
    <lineage>
        <taxon>Bacteria</taxon>
        <taxon>Bacillati</taxon>
        <taxon>Bacillota</taxon>
        <taxon>Bacilli</taxon>
        <taxon>Bacillales</taxon>
        <taxon>Paenibacillaceae</taxon>
        <taxon>Fontibacillus</taxon>
    </lineage>
</organism>
<keyword evidence="1" id="KW-0862">Zinc</keyword>
<feature type="binding site" evidence="1">
    <location>
        <position position="356"/>
    </location>
    <ligand>
        <name>Zn(2+)</name>
        <dbReference type="ChEBI" id="CHEBI:29105"/>
    </ligand>
</feature>
<evidence type="ECO:0000256" key="1">
    <source>
        <dbReference type="PIRSR" id="PIRSR607822-1"/>
    </source>
</evidence>
<dbReference type="GO" id="GO:0005975">
    <property type="term" value="P:carbohydrate metabolic process"/>
    <property type="evidence" value="ECO:0007669"/>
    <property type="project" value="InterPro"/>
</dbReference>
<gene>
    <name evidence="2" type="ORF">FHR92_004939</name>
</gene>
<dbReference type="RefSeq" id="WP_182540026.1">
    <property type="nucleotide sequence ID" value="NZ_JACJIP010000051.1"/>
</dbReference>
<name>A0A7W3SY91_9BACL</name>
<protein>
    <submittedName>
        <fullName evidence="2">Lantibiotic modifying enzyme</fullName>
    </submittedName>
</protein>
<feature type="binding site" evidence="1">
    <location>
        <position position="303"/>
    </location>
    <ligand>
        <name>Zn(2+)</name>
        <dbReference type="ChEBI" id="CHEBI:29105"/>
    </ligand>
</feature>
<dbReference type="Pfam" id="PF05147">
    <property type="entry name" value="LANC_like"/>
    <property type="match status" value="1"/>
</dbReference>
<accession>A0A7W3SY91</accession>
<dbReference type="InterPro" id="IPR012341">
    <property type="entry name" value="6hp_glycosidase-like_sf"/>
</dbReference>
<dbReference type="CDD" id="cd04434">
    <property type="entry name" value="LanC_like"/>
    <property type="match status" value="1"/>
</dbReference>
<comment type="caution">
    <text evidence="2">The sequence shown here is derived from an EMBL/GenBank/DDBJ whole genome shotgun (WGS) entry which is preliminary data.</text>
</comment>
<keyword evidence="1" id="KW-0479">Metal-binding</keyword>